<gene>
    <name evidence="2" type="ORF">C9J27_24150</name>
</gene>
<accession>A0A2T3KAX4</accession>
<dbReference type="InterPro" id="IPR036249">
    <property type="entry name" value="Thioredoxin-like_sf"/>
</dbReference>
<proteinExistence type="predicted"/>
<dbReference type="Gene3D" id="3.40.30.10">
    <property type="entry name" value="Glutaredoxin"/>
    <property type="match status" value="1"/>
</dbReference>
<dbReference type="InterPro" id="IPR017937">
    <property type="entry name" value="Thioredoxin_CS"/>
</dbReference>
<evidence type="ECO:0000313" key="2">
    <source>
        <dbReference type="EMBL" id="PSU89777.1"/>
    </source>
</evidence>
<keyword evidence="1" id="KW-0676">Redox-active center</keyword>
<dbReference type="Proteomes" id="UP000241426">
    <property type="component" value="Unassembled WGS sequence"/>
</dbReference>
<dbReference type="AlphaFoldDB" id="A0A2T3KAX4"/>
<dbReference type="SUPFAM" id="SSF52833">
    <property type="entry name" value="Thioredoxin-like"/>
    <property type="match status" value="1"/>
</dbReference>
<evidence type="ECO:0000256" key="1">
    <source>
        <dbReference type="ARBA" id="ARBA00023284"/>
    </source>
</evidence>
<comment type="caution">
    <text evidence="2">The sequence shown here is derived from an EMBL/GenBank/DDBJ whole genome shotgun (WGS) entry which is preliminary data.</text>
</comment>
<protein>
    <recommendedName>
        <fullName evidence="4">Thioredoxin-like fold domain-containing protein</fullName>
    </recommendedName>
</protein>
<evidence type="ECO:0008006" key="4">
    <source>
        <dbReference type="Google" id="ProtNLM"/>
    </source>
</evidence>
<dbReference type="PROSITE" id="PS00194">
    <property type="entry name" value="THIOREDOXIN_1"/>
    <property type="match status" value="1"/>
</dbReference>
<name>A0A2T3KAX4_9GAMM</name>
<dbReference type="EMBL" id="PYNF01000044">
    <property type="protein sequence ID" value="PSU89777.1"/>
    <property type="molecule type" value="Genomic_DNA"/>
</dbReference>
<organism evidence="2 3">
    <name type="scientific">Photobacterium kishitanii</name>
    <dbReference type="NCBI Taxonomy" id="318456"/>
    <lineage>
        <taxon>Bacteria</taxon>
        <taxon>Pseudomonadati</taxon>
        <taxon>Pseudomonadota</taxon>
        <taxon>Gammaproteobacteria</taxon>
        <taxon>Vibrionales</taxon>
        <taxon>Vibrionaceae</taxon>
        <taxon>Photobacterium</taxon>
    </lineage>
</organism>
<evidence type="ECO:0000313" key="3">
    <source>
        <dbReference type="Proteomes" id="UP000241426"/>
    </source>
</evidence>
<reference evidence="2 3" key="1">
    <citation type="submission" date="2018-01" db="EMBL/GenBank/DDBJ databases">
        <title>Whole genome sequencing of Histamine producing bacteria.</title>
        <authorList>
            <person name="Butler K."/>
        </authorList>
    </citation>
    <scope>NUCLEOTIDE SEQUENCE [LARGE SCALE GENOMIC DNA]</scope>
    <source>
        <strain evidence="2 3">FS-7.2</strain>
    </source>
</reference>
<sequence>MCALGSPLAFASSESPKLFEKIDNKSFVFKEEKTVKFEVLYFFNLNCLSCKNFEPYLKDWKSDLPSDVSFHSVPYSPSGSWQWANLAFFAAKLIDPSMTQETLSLAAKKYNKAIVNIDSASLFLTTTFHIKSGIIPPEIYSKNVIDLNEYGSEIGSKFGVIGTPSIVLIPRNGATYRISPEFVKTYKGILNITDALIAFNSKRTNE</sequence>